<keyword evidence="9" id="KW-1185">Reference proteome</keyword>
<evidence type="ECO:0000259" key="7">
    <source>
        <dbReference type="Pfam" id="PF24762"/>
    </source>
</evidence>
<reference evidence="8" key="1">
    <citation type="submission" date="2020-03" db="EMBL/GenBank/DDBJ databases">
        <title>Studies in the Genomics of Life Span.</title>
        <authorList>
            <person name="Glass D."/>
        </authorList>
    </citation>
    <scope>NUCLEOTIDE SEQUENCE</scope>
    <source>
        <strain evidence="8">SUZIE</strain>
        <tissue evidence="8">Muscle</tissue>
    </source>
</reference>
<dbReference type="SUPFAM" id="SSF48452">
    <property type="entry name" value="TPR-like"/>
    <property type="match status" value="1"/>
</dbReference>
<evidence type="ECO:0000256" key="2">
    <source>
        <dbReference type="ARBA" id="ARBA00022574"/>
    </source>
</evidence>
<comment type="subcellular location">
    <subcellularLocation>
        <location evidence="1">Cell projection</location>
        <location evidence="1">Cilium</location>
    </subcellularLocation>
</comment>
<evidence type="ECO:0000256" key="3">
    <source>
        <dbReference type="ARBA" id="ARBA00022737"/>
    </source>
</evidence>
<keyword evidence="3" id="KW-0677">Repeat</keyword>
<dbReference type="Proteomes" id="UP001166674">
    <property type="component" value="Unassembled WGS sequence"/>
</dbReference>
<dbReference type="AlphaFoldDB" id="A0AA41MX15"/>
<dbReference type="GO" id="GO:0005930">
    <property type="term" value="C:axoneme"/>
    <property type="evidence" value="ECO:0007669"/>
    <property type="project" value="TreeGrafter"/>
</dbReference>
<protein>
    <submittedName>
        <fullName evidence="8">Intraflagellar transport protein 140-like protein</fullName>
    </submittedName>
</protein>
<dbReference type="PANTHER" id="PTHR15722:SF7">
    <property type="entry name" value="INTRAFLAGELLAR TRANSPORT PROTEIN 140 HOMOLOG"/>
    <property type="match status" value="1"/>
</dbReference>
<dbReference type="Pfam" id="PF24762">
    <property type="entry name" value="TPR_IF140-IFT172"/>
    <property type="match status" value="1"/>
</dbReference>
<dbReference type="EMBL" id="JAATJV010367800">
    <property type="protein sequence ID" value="MBZ3879608.1"/>
    <property type="molecule type" value="Genomic_DNA"/>
</dbReference>
<evidence type="ECO:0000313" key="8">
    <source>
        <dbReference type="EMBL" id="MBZ3879608.1"/>
    </source>
</evidence>
<feature type="domain" description="IF140 C-terminal TPR" evidence="6">
    <location>
        <begin position="582"/>
        <end position="694"/>
    </location>
</feature>
<evidence type="ECO:0000256" key="4">
    <source>
        <dbReference type="ARBA" id="ARBA00023069"/>
    </source>
</evidence>
<evidence type="ECO:0000259" key="6">
    <source>
        <dbReference type="Pfam" id="PF24760"/>
    </source>
</evidence>
<dbReference type="GO" id="GO:0035721">
    <property type="term" value="P:intraciliary retrograde transport"/>
    <property type="evidence" value="ECO:0007669"/>
    <property type="project" value="TreeGrafter"/>
</dbReference>
<dbReference type="FunFam" id="1.25.40.470:FF:000010">
    <property type="entry name" value="Intraflagellar transport 140 homolog (Chlamydomonas)"/>
    <property type="match status" value="1"/>
</dbReference>
<evidence type="ECO:0000256" key="5">
    <source>
        <dbReference type="ARBA" id="ARBA00023273"/>
    </source>
</evidence>
<keyword evidence="4" id="KW-0969">Cilium</keyword>
<keyword evidence="5" id="KW-0966">Cell projection</keyword>
<name>A0AA41MX15_SCICA</name>
<sequence length="749" mass="85990">MASARLGGPVLVLGGLPSCLLHFSMHSSESLLVRDCSWDPGQCETARPLSGMDKSLSWKPCQVSSEAVWENMARMCVKTQRLDVAKVCLGNMGHARGARALREAEQEPELEARVAMLAIQLGMLEEAEQLYKKCQRYDLLNKLYQASGQWQNAVAVAELHDRIHLRTTCYNYAKHLEASADRNLALSYYEKSGTHRFEVPRMLSEDLQSLELYINKMKDKTLWRWWAQYLESQAEMDAALRYYELAQDYFSLVRIHCFQGNIQKAAEIANETGNWAASYHLARQYESQEEVKQAVHFYTRAQAFNNAIRLCKENGLDDQLMNLALLSSPEDMIEAARYYEEKGKQMDRAVMLYHKAGHFSKALELAFTTQQFAALQLIAEDLDEKSDPALLARCSDFCIEHRQFEKAVELLLAAKKYHEALQLCLEQNMTITEEMAEKMTVSKDSKDLSEESRRELLEQIANCCMRQGNYHLATKKYTQAGSKLKAMRALLKSGDTEKIVFFAGVSRQREIYIMAANYLQSLDWRKEPEIMKNIISFYTKGRALDLLAGFYDACAQVQTLRGTPTGLGRVGEPQILTRLLMQVEIDEYQNYEKAHGALTEAYKCLSKAKAKSPLDQETKLAQLQSKMALVKRFTQARRTYTEDPQESIRQCELLLEEPDLDSTVRIGDVCSFLVEHYVQREEFQMAYRYLEEMRKRLPSANMSYYVDQQTVDAVHQGLGLPLTRMVPERMRHNSMEDHEEVVEEVENDP</sequence>
<comment type="caution">
    <text evidence="8">The sequence shown here is derived from an EMBL/GenBank/DDBJ whole genome shotgun (WGS) entry which is preliminary data.</text>
</comment>
<keyword evidence="2" id="KW-0853">WD repeat</keyword>
<dbReference type="GO" id="GO:0030991">
    <property type="term" value="C:intraciliary transport particle A"/>
    <property type="evidence" value="ECO:0007669"/>
    <property type="project" value="TreeGrafter"/>
</dbReference>
<gene>
    <name evidence="8" type="ORF">SUZIE_153785</name>
</gene>
<dbReference type="PANTHER" id="PTHR15722">
    <property type="entry name" value="IFT140/172-RELATED"/>
    <property type="match status" value="1"/>
</dbReference>
<dbReference type="Pfam" id="PF24760">
    <property type="entry name" value="TPR_IF140_C"/>
    <property type="match status" value="1"/>
</dbReference>
<organism evidence="8 9">
    <name type="scientific">Sciurus carolinensis</name>
    <name type="common">Eastern gray squirrel</name>
    <dbReference type="NCBI Taxonomy" id="30640"/>
    <lineage>
        <taxon>Eukaryota</taxon>
        <taxon>Metazoa</taxon>
        <taxon>Chordata</taxon>
        <taxon>Craniata</taxon>
        <taxon>Vertebrata</taxon>
        <taxon>Euteleostomi</taxon>
        <taxon>Mammalia</taxon>
        <taxon>Eutheria</taxon>
        <taxon>Euarchontoglires</taxon>
        <taxon>Glires</taxon>
        <taxon>Rodentia</taxon>
        <taxon>Sciuromorpha</taxon>
        <taxon>Sciuridae</taxon>
        <taxon>Sciurinae</taxon>
        <taxon>Sciurini</taxon>
        <taxon>Sciurus</taxon>
    </lineage>
</organism>
<dbReference type="GO" id="GO:0036064">
    <property type="term" value="C:ciliary basal body"/>
    <property type="evidence" value="ECO:0007669"/>
    <property type="project" value="TreeGrafter"/>
</dbReference>
<dbReference type="InterPro" id="IPR019734">
    <property type="entry name" value="TPR_rpt"/>
</dbReference>
<evidence type="ECO:0000313" key="9">
    <source>
        <dbReference type="Proteomes" id="UP001166674"/>
    </source>
</evidence>
<proteinExistence type="predicted"/>
<dbReference type="SMART" id="SM00028">
    <property type="entry name" value="TPR"/>
    <property type="match status" value="3"/>
</dbReference>
<accession>A0AA41MX15</accession>
<feature type="domain" description="IF140/IFT172/WDR19 TPR" evidence="7">
    <location>
        <begin position="63"/>
        <end position="537"/>
    </location>
</feature>
<evidence type="ECO:0000256" key="1">
    <source>
        <dbReference type="ARBA" id="ARBA00004138"/>
    </source>
</evidence>
<dbReference type="InterPro" id="IPR011990">
    <property type="entry name" value="TPR-like_helical_dom_sf"/>
</dbReference>
<dbReference type="InterPro" id="IPR056156">
    <property type="entry name" value="TPR_IF140_C"/>
</dbReference>
<dbReference type="InterPro" id="IPR056168">
    <property type="entry name" value="TPR_IF140/IFT172/WDR19"/>
</dbReference>
<dbReference type="Gene3D" id="1.25.40.470">
    <property type="match status" value="2"/>
</dbReference>